<dbReference type="OrthoDB" id="3971593at2759"/>
<name>A0A6A5QK56_AMPQU</name>
<gene>
    <name evidence="2" type="ORF">BDU57DRAFT_499056</name>
</gene>
<accession>A0A6A5QK56</accession>
<sequence>MAREPPTNNTAFSILPIELNQAIACELETDKDILTYRAVCRATRNAIDADKGHFWRTQFRKTFDLVEGKTNMELKESYRNRKKQLRRGTGYEFFRGHNTREKDVVEVLKQLIVESFKGPFDVDEHGRPRSLNHKILANFVLNSKMLLNTRRAIRPPRNEPMGINPALAAVKLMCSHFLFELEGAKHNVFAMEESQRIVYMATNSAPLYSGTDMTVVNMEWMLHCFNFFRHHMMNEEAMTLHEVISELSPRQKPSSWQEPLRKGSYPLGKHWKGTYSFLDTGEVSKLRRMSPEQVGDAFLCDKNIDEGKVQSLHLDFVEGAPLRWPKIFEKRLHSLRNVAEPQLKTQGRSKAKDSDHGPKNLQFTGRGIDLDDDFNAIGWLNPLPAQHGIPGWQRITFMKHFMDDFDQVEQDNLWAYEGVVLPGGRIILGRWWYASDEVDFNNDYNGPFILWAIDEPDMEGELKDEDENGADEA</sequence>
<dbReference type="EMBL" id="ML979136">
    <property type="protein sequence ID" value="KAF1915228.1"/>
    <property type="molecule type" value="Genomic_DNA"/>
</dbReference>
<dbReference type="AlphaFoldDB" id="A0A6A5QK56"/>
<reference evidence="2" key="1">
    <citation type="journal article" date="2020" name="Stud. Mycol.">
        <title>101 Dothideomycetes genomes: a test case for predicting lifestyles and emergence of pathogens.</title>
        <authorList>
            <person name="Haridas S."/>
            <person name="Albert R."/>
            <person name="Binder M."/>
            <person name="Bloem J."/>
            <person name="Labutti K."/>
            <person name="Salamov A."/>
            <person name="Andreopoulos B."/>
            <person name="Baker S."/>
            <person name="Barry K."/>
            <person name="Bills G."/>
            <person name="Bluhm B."/>
            <person name="Cannon C."/>
            <person name="Castanera R."/>
            <person name="Culley D."/>
            <person name="Daum C."/>
            <person name="Ezra D."/>
            <person name="Gonzalez J."/>
            <person name="Henrissat B."/>
            <person name="Kuo A."/>
            <person name="Liang C."/>
            <person name="Lipzen A."/>
            <person name="Lutzoni F."/>
            <person name="Magnuson J."/>
            <person name="Mondo S."/>
            <person name="Nolan M."/>
            <person name="Ohm R."/>
            <person name="Pangilinan J."/>
            <person name="Park H.-J."/>
            <person name="Ramirez L."/>
            <person name="Alfaro M."/>
            <person name="Sun H."/>
            <person name="Tritt A."/>
            <person name="Yoshinaga Y."/>
            <person name="Zwiers L.-H."/>
            <person name="Turgeon B."/>
            <person name="Goodwin S."/>
            <person name="Spatafora J."/>
            <person name="Crous P."/>
            <person name="Grigoriev I."/>
        </authorList>
    </citation>
    <scope>NUCLEOTIDE SEQUENCE</scope>
    <source>
        <strain evidence="2">HMLAC05119</strain>
    </source>
</reference>
<dbReference type="SUPFAM" id="SSF81383">
    <property type="entry name" value="F-box domain"/>
    <property type="match status" value="1"/>
</dbReference>
<dbReference type="Proteomes" id="UP000800096">
    <property type="component" value="Unassembled WGS sequence"/>
</dbReference>
<proteinExistence type="predicted"/>
<feature type="region of interest" description="Disordered" evidence="1">
    <location>
        <begin position="340"/>
        <end position="364"/>
    </location>
</feature>
<evidence type="ECO:0000256" key="1">
    <source>
        <dbReference type="SAM" id="MobiDB-lite"/>
    </source>
</evidence>
<evidence type="ECO:0000313" key="3">
    <source>
        <dbReference type="Proteomes" id="UP000800096"/>
    </source>
</evidence>
<evidence type="ECO:0008006" key="4">
    <source>
        <dbReference type="Google" id="ProtNLM"/>
    </source>
</evidence>
<dbReference type="InterPro" id="IPR036047">
    <property type="entry name" value="F-box-like_dom_sf"/>
</dbReference>
<keyword evidence="3" id="KW-1185">Reference proteome</keyword>
<evidence type="ECO:0000313" key="2">
    <source>
        <dbReference type="EMBL" id="KAF1915228.1"/>
    </source>
</evidence>
<organism evidence="2 3">
    <name type="scientific">Ampelomyces quisqualis</name>
    <name type="common">Powdery mildew agent</name>
    <dbReference type="NCBI Taxonomy" id="50730"/>
    <lineage>
        <taxon>Eukaryota</taxon>
        <taxon>Fungi</taxon>
        <taxon>Dikarya</taxon>
        <taxon>Ascomycota</taxon>
        <taxon>Pezizomycotina</taxon>
        <taxon>Dothideomycetes</taxon>
        <taxon>Pleosporomycetidae</taxon>
        <taxon>Pleosporales</taxon>
        <taxon>Pleosporineae</taxon>
        <taxon>Phaeosphaeriaceae</taxon>
        <taxon>Ampelomyces</taxon>
    </lineage>
</organism>
<protein>
    <recommendedName>
        <fullName evidence="4">F-box domain-containing protein</fullName>
    </recommendedName>
</protein>